<keyword evidence="5" id="KW-0539">Nucleus</keyword>
<evidence type="ECO:0000256" key="1">
    <source>
        <dbReference type="ARBA" id="ARBA00004123"/>
    </source>
</evidence>
<feature type="region of interest" description="Disordered" evidence="6">
    <location>
        <begin position="47"/>
        <end position="77"/>
    </location>
</feature>
<dbReference type="OrthoDB" id="4454541at2759"/>
<keyword evidence="2" id="KW-0805">Transcription regulation</keyword>
<accession>A0A0D7AVX9</accession>
<dbReference type="InterPro" id="IPR051089">
    <property type="entry name" value="prtT"/>
</dbReference>
<sequence length="523" mass="58643">MHPEIQDLSTAWPGRISRFEEQYVAMQSSMSSMVTSLYRSLAILQRRATPPRPTSATTSQRSSSSSQSTTFSSLPDFAPPPGKYGHYGLIPNEITSQDGSTIPLPNLANAVSRAEESGSPPPITREPLPEPAFPHVVEEDLVSESEARELFNLFFAGCHLFIPMFDAYDTYESLSKRSPWTFDTIRAIASKIRSGSIARLSLFGPIVRKEASTQAWLPSGRAAHMALDLGLHHALDKLAKNTVARSKGEERDLVASARIWLCVYWFSYLINLRSWRPAVLRDESLVQHAQILLIHSMVELISQKDFDAFDHLIRDQHSLFRNSLAGELHFTKLRLVCVALSGVDCSTMSFQQREVAFQAKDADLEYIEVFFNGDCRSALRYAVHNTLMITAFAGVHLLKMVNLFPERYALPFRIFSAYLRRTPALHKEIRVPAPTARPTSIERITVDPMGAEYGAYTMKELGYAFEDEREKHDVIPLASVPEWLQHQNMMNLGLPTNGLDGILIELHGADGWTADFSMAPAAW</sequence>
<dbReference type="PANTHER" id="PTHR31845">
    <property type="entry name" value="FINGER DOMAIN PROTEIN, PUTATIVE-RELATED"/>
    <property type="match status" value="1"/>
</dbReference>
<evidence type="ECO:0000256" key="5">
    <source>
        <dbReference type="ARBA" id="ARBA00023242"/>
    </source>
</evidence>
<evidence type="ECO:0000313" key="7">
    <source>
        <dbReference type="EMBL" id="KIY62543.1"/>
    </source>
</evidence>
<dbReference type="Proteomes" id="UP000054007">
    <property type="component" value="Unassembled WGS sequence"/>
</dbReference>
<dbReference type="GO" id="GO:0005634">
    <property type="term" value="C:nucleus"/>
    <property type="evidence" value="ECO:0007669"/>
    <property type="project" value="UniProtKB-SubCell"/>
</dbReference>
<dbReference type="AlphaFoldDB" id="A0A0D7AVX9"/>
<feature type="compositionally biased region" description="Low complexity" evidence="6">
    <location>
        <begin position="54"/>
        <end position="73"/>
    </location>
</feature>
<evidence type="ECO:0000313" key="8">
    <source>
        <dbReference type="Proteomes" id="UP000054007"/>
    </source>
</evidence>
<evidence type="ECO:0000256" key="6">
    <source>
        <dbReference type="SAM" id="MobiDB-lite"/>
    </source>
</evidence>
<name>A0A0D7AVX9_9AGAR</name>
<dbReference type="GO" id="GO:0000981">
    <property type="term" value="F:DNA-binding transcription factor activity, RNA polymerase II-specific"/>
    <property type="evidence" value="ECO:0007669"/>
    <property type="project" value="TreeGrafter"/>
</dbReference>
<protein>
    <recommendedName>
        <fullName evidence="9">Transcription factor domain-containing protein</fullName>
    </recommendedName>
</protein>
<gene>
    <name evidence="7" type="ORF">CYLTODRAFT_474301</name>
</gene>
<reference evidence="7 8" key="1">
    <citation type="journal article" date="2015" name="Fungal Genet. Biol.">
        <title>Evolution of novel wood decay mechanisms in Agaricales revealed by the genome sequences of Fistulina hepatica and Cylindrobasidium torrendii.</title>
        <authorList>
            <person name="Floudas D."/>
            <person name="Held B.W."/>
            <person name="Riley R."/>
            <person name="Nagy L.G."/>
            <person name="Koehler G."/>
            <person name="Ransdell A.S."/>
            <person name="Younus H."/>
            <person name="Chow J."/>
            <person name="Chiniquy J."/>
            <person name="Lipzen A."/>
            <person name="Tritt A."/>
            <person name="Sun H."/>
            <person name="Haridas S."/>
            <person name="LaButti K."/>
            <person name="Ohm R.A."/>
            <person name="Kues U."/>
            <person name="Blanchette R.A."/>
            <person name="Grigoriev I.V."/>
            <person name="Minto R.E."/>
            <person name="Hibbett D.S."/>
        </authorList>
    </citation>
    <scope>NUCLEOTIDE SEQUENCE [LARGE SCALE GENOMIC DNA]</scope>
    <source>
        <strain evidence="7 8">FP15055 ss-10</strain>
    </source>
</reference>
<comment type="subcellular location">
    <subcellularLocation>
        <location evidence="1">Nucleus</location>
    </subcellularLocation>
</comment>
<evidence type="ECO:0000256" key="4">
    <source>
        <dbReference type="ARBA" id="ARBA00023163"/>
    </source>
</evidence>
<feature type="region of interest" description="Disordered" evidence="6">
    <location>
        <begin position="110"/>
        <end position="132"/>
    </location>
</feature>
<dbReference type="EMBL" id="KN880772">
    <property type="protein sequence ID" value="KIY62543.1"/>
    <property type="molecule type" value="Genomic_DNA"/>
</dbReference>
<evidence type="ECO:0000256" key="2">
    <source>
        <dbReference type="ARBA" id="ARBA00023015"/>
    </source>
</evidence>
<keyword evidence="3" id="KW-0238">DNA-binding</keyword>
<dbReference type="PANTHER" id="PTHR31845:SF17">
    <property type="entry name" value="ZN(II)2CYS6 TRANSCRIPTION FACTOR (EUROFUNG)"/>
    <property type="match status" value="1"/>
</dbReference>
<evidence type="ECO:0008006" key="9">
    <source>
        <dbReference type="Google" id="ProtNLM"/>
    </source>
</evidence>
<keyword evidence="4" id="KW-0804">Transcription</keyword>
<keyword evidence="8" id="KW-1185">Reference proteome</keyword>
<dbReference type="CDD" id="cd12148">
    <property type="entry name" value="fungal_TF_MHR"/>
    <property type="match status" value="1"/>
</dbReference>
<evidence type="ECO:0000256" key="3">
    <source>
        <dbReference type="ARBA" id="ARBA00023125"/>
    </source>
</evidence>
<dbReference type="STRING" id="1314674.A0A0D7AVX9"/>
<feature type="compositionally biased region" description="Pro residues" evidence="6">
    <location>
        <begin position="119"/>
        <end position="132"/>
    </location>
</feature>
<organism evidence="7 8">
    <name type="scientific">Cylindrobasidium torrendii FP15055 ss-10</name>
    <dbReference type="NCBI Taxonomy" id="1314674"/>
    <lineage>
        <taxon>Eukaryota</taxon>
        <taxon>Fungi</taxon>
        <taxon>Dikarya</taxon>
        <taxon>Basidiomycota</taxon>
        <taxon>Agaricomycotina</taxon>
        <taxon>Agaricomycetes</taxon>
        <taxon>Agaricomycetidae</taxon>
        <taxon>Agaricales</taxon>
        <taxon>Marasmiineae</taxon>
        <taxon>Physalacriaceae</taxon>
        <taxon>Cylindrobasidium</taxon>
    </lineage>
</organism>
<dbReference type="GO" id="GO:0000976">
    <property type="term" value="F:transcription cis-regulatory region binding"/>
    <property type="evidence" value="ECO:0007669"/>
    <property type="project" value="TreeGrafter"/>
</dbReference>
<proteinExistence type="predicted"/>